<name>A0ABP0SU99_9DINO</name>
<organism evidence="1 2">
    <name type="scientific">Durusdinium trenchii</name>
    <dbReference type="NCBI Taxonomy" id="1381693"/>
    <lineage>
        <taxon>Eukaryota</taxon>
        <taxon>Sar</taxon>
        <taxon>Alveolata</taxon>
        <taxon>Dinophyceae</taxon>
        <taxon>Suessiales</taxon>
        <taxon>Symbiodiniaceae</taxon>
        <taxon>Durusdinium</taxon>
    </lineage>
</organism>
<gene>
    <name evidence="1" type="ORF">CCMP2556_LOCUS53716</name>
</gene>
<evidence type="ECO:0000313" key="1">
    <source>
        <dbReference type="EMBL" id="CAK9116004.1"/>
    </source>
</evidence>
<dbReference type="Proteomes" id="UP001642484">
    <property type="component" value="Unassembled WGS sequence"/>
</dbReference>
<evidence type="ECO:0000313" key="2">
    <source>
        <dbReference type="Proteomes" id="UP001642484"/>
    </source>
</evidence>
<accession>A0ABP0SU99</accession>
<protein>
    <submittedName>
        <fullName evidence="1">Uncharacterized protein</fullName>
    </submittedName>
</protein>
<reference evidence="1 2" key="1">
    <citation type="submission" date="2024-02" db="EMBL/GenBank/DDBJ databases">
        <authorList>
            <person name="Chen Y."/>
            <person name="Shah S."/>
            <person name="Dougan E. K."/>
            <person name="Thang M."/>
            <person name="Chan C."/>
        </authorList>
    </citation>
    <scope>NUCLEOTIDE SEQUENCE [LARGE SCALE GENOMIC DNA]</scope>
</reference>
<keyword evidence="2" id="KW-1185">Reference proteome</keyword>
<comment type="caution">
    <text evidence="1">The sequence shown here is derived from an EMBL/GenBank/DDBJ whole genome shotgun (WGS) entry which is preliminary data.</text>
</comment>
<dbReference type="EMBL" id="CAXAMN010028295">
    <property type="protein sequence ID" value="CAK9116004.1"/>
    <property type="molecule type" value="Genomic_DNA"/>
</dbReference>
<sequence>MWLQIRANNLIALTNKGQKEWAGNESNVCGFGKGSFKIIKMDADLPDGAIEFSLSGSDDLVCYKDVVQKLGDVLKELRKKNPETKVTYYKLTFDTDDPHKFTVCKTHRVVFMPRPEEKSGEMKEFNAGCREKLQLWENSASCTVLWHVKASPVKGLIPVKPAVFLRGSASIGPGQSLLLAKPS</sequence>
<proteinExistence type="predicted"/>